<reference evidence="1 2" key="1">
    <citation type="submission" date="2018-07" db="EMBL/GenBank/DDBJ databases">
        <title>Section-level genome sequencing of Aspergillus section Nigri to investigate inter- and intra-species variation.</title>
        <authorList>
            <consortium name="DOE Joint Genome Institute"/>
            <person name="Vesth T.C."/>
            <person name="Nybo J.L."/>
            <person name="Theobald S."/>
            <person name="Frisvad J.C."/>
            <person name="Larsen T.O."/>
            <person name="Nielsen K.F."/>
            <person name="Hoof J.B."/>
            <person name="Brandl J."/>
            <person name="Salamov A."/>
            <person name="Riley R."/>
            <person name="Gladden J.M."/>
            <person name="Phatale P."/>
            <person name="Nielsen M.T."/>
            <person name="Lyhne E.K."/>
            <person name="Kogle M.E."/>
            <person name="Strasser K."/>
            <person name="McDonnell E."/>
            <person name="Barry K."/>
            <person name="Clum A."/>
            <person name="Chen C."/>
            <person name="Nolan M."/>
            <person name="Sandor L."/>
            <person name="Kuo A."/>
            <person name="Lipzen A."/>
            <person name="Hainaut M."/>
            <person name="Drula E."/>
            <person name="Tsang A."/>
            <person name="Magnuson J.K."/>
            <person name="Henrissat B."/>
            <person name="Wiebenga A."/>
            <person name="Simmons B.A."/>
            <person name="Makela M.R."/>
            <person name="De vries R.P."/>
            <person name="Grigoriev I.V."/>
            <person name="Mortensen U.H."/>
            <person name="Baker S.E."/>
            <person name="Andersen M.R."/>
        </authorList>
    </citation>
    <scope>NUCLEOTIDE SEQUENCE [LARGE SCALE GENOMIC DNA]</scope>
    <source>
        <strain evidence="1 2">ATCC 13496</strain>
    </source>
</reference>
<protein>
    <submittedName>
        <fullName evidence="1">Uncharacterized protein</fullName>
    </submittedName>
</protein>
<name>A0A370C1U0_ASPNG</name>
<organism evidence="1 2">
    <name type="scientific">Aspergillus niger ATCC 13496</name>
    <dbReference type="NCBI Taxonomy" id="1353008"/>
    <lineage>
        <taxon>Eukaryota</taxon>
        <taxon>Fungi</taxon>
        <taxon>Dikarya</taxon>
        <taxon>Ascomycota</taxon>
        <taxon>Pezizomycotina</taxon>
        <taxon>Eurotiomycetes</taxon>
        <taxon>Eurotiomycetidae</taxon>
        <taxon>Eurotiales</taxon>
        <taxon>Aspergillaceae</taxon>
        <taxon>Aspergillus</taxon>
        <taxon>Aspergillus subgen. Circumdati</taxon>
    </lineage>
</organism>
<gene>
    <name evidence="1" type="ORF">M747DRAFT_340070</name>
</gene>
<dbReference type="Proteomes" id="UP000253845">
    <property type="component" value="Unassembled WGS sequence"/>
</dbReference>
<proteinExistence type="predicted"/>
<evidence type="ECO:0000313" key="2">
    <source>
        <dbReference type="Proteomes" id="UP000253845"/>
    </source>
</evidence>
<sequence>MGGNIETAREWYQEPLEILLQEVLGTKVLLLRVVLVYRRQREEQDGKLAMLTGIIDQPAYGYGHVTTGGPMSRRPGSAHHNILARFGAGVAVGNSR</sequence>
<dbReference type="EMBL" id="KZ851909">
    <property type="protein sequence ID" value="RDH21854.1"/>
    <property type="molecule type" value="Genomic_DNA"/>
</dbReference>
<dbReference type="AlphaFoldDB" id="A0A370C1U0"/>
<dbReference type="VEuPathDB" id="FungiDB:M747DRAFT_340070"/>
<evidence type="ECO:0000313" key="1">
    <source>
        <dbReference type="EMBL" id="RDH21854.1"/>
    </source>
</evidence>
<accession>A0A370C1U0</accession>